<evidence type="ECO:0000313" key="3">
    <source>
        <dbReference type="Proteomes" id="UP000660801"/>
    </source>
</evidence>
<dbReference type="AlphaFoldDB" id="A0A917A364"/>
<reference evidence="2" key="1">
    <citation type="journal article" date="2014" name="Int. J. Syst. Evol. Microbiol.">
        <title>Complete genome sequence of Corynebacterium casei LMG S-19264T (=DSM 44701T), isolated from a smear-ripened cheese.</title>
        <authorList>
            <consortium name="US DOE Joint Genome Institute (JGI-PGF)"/>
            <person name="Walter F."/>
            <person name="Albersmeier A."/>
            <person name="Kalinowski J."/>
            <person name="Ruckert C."/>
        </authorList>
    </citation>
    <scope>NUCLEOTIDE SEQUENCE</scope>
    <source>
        <strain evidence="2">CGMCC 1.15533</strain>
    </source>
</reference>
<evidence type="ECO:0000313" key="2">
    <source>
        <dbReference type="EMBL" id="GGE23514.1"/>
    </source>
</evidence>
<gene>
    <name evidence="2" type="ORF">GCM10011510_00700</name>
</gene>
<proteinExistence type="predicted"/>
<comment type="caution">
    <text evidence="2">The sequence shown here is derived from an EMBL/GenBank/DDBJ whole genome shotgun (WGS) entry which is preliminary data.</text>
</comment>
<feature type="transmembrane region" description="Helical" evidence="1">
    <location>
        <begin position="39"/>
        <end position="55"/>
    </location>
</feature>
<organism evidence="2 3">
    <name type="scientific">Streptococcus himalayensis</name>
    <dbReference type="NCBI Taxonomy" id="1888195"/>
    <lineage>
        <taxon>Bacteria</taxon>
        <taxon>Bacillati</taxon>
        <taxon>Bacillota</taxon>
        <taxon>Bacilli</taxon>
        <taxon>Lactobacillales</taxon>
        <taxon>Streptococcaceae</taxon>
        <taxon>Streptococcus</taxon>
    </lineage>
</organism>
<protein>
    <submittedName>
        <fullName evidence="2">Uncharacterized protein</fullName>
    </submittedName>
</protein>
<keyword evidence="1" id="KW-0812">Transmembrane</keyword>
<dbReference type="EMBL" id="BMJN01000001">
    <property type="protein sequence ID" value="GGE23514.1"/>
    <property type="molecule type" value="Genomic_DNA"/>
</dbReference>
<reference evidence="2" key="2">
    <citation type="submission" date="2020-09" db="EMBL/GenBank/DDBJ databases">
        <authorList>
            <person name="Sun Q."/>
            <person name="Zhou Y."/>
        </authorList>
    </citation>
    <scope>NUCLEOTIDE SEQUENCE</scope>
    <source>
        <strain evidence="2">CGMCC 1.15533</strain>
    </source>
</reference>
<name>A0A917A364_9STRE</name>
<evidence type="ECO:0000256" key="1">
    <source>
        <dbReference type="SAM" id="Phobius"/>
    </source>
</evidence>
<keyword evidence="3" id="KW-1185">Reference proteome</keyword>
<keyword evidence="1" id="KW-1133">Transmembrane helix</keyword>
<dbReference type="RefSeq" id="WP_068990277.1">
    <property type="nucleotide sequence ID" value="NZ_BMJN01000001.1"/>
</dbReference>
<keyword evidence="1" id="KW-0472">Membrane</keyword>
<accession>A0A917A364</accession>
<dbReference type="Proteomes" id="UP000660801">
    <property type="component" value="Unassembled WGS sequence"/>
</dbReference>
<sequence>MHTKSWQKYLVLLLIWILARRIWFALSHGDVLFDWLGDWAIPMIAGVSYGLYKLIQSKKGTR</sequence>